<keyword evidence="10" id="KW-0810">Translation regulation</keyword>
<evidence type="ECO:0000313" key="26">
    <source>
        <dbReference type="Proteomes" id="UP000593571"/>
    </source>
</evidence>
<evidence type="ECO:0000256" key="12">
    <source>
        <dbReference type="ARBA" id="ARBA00022917"/>
    </source>
</evidence>
<evidence type="ECO:0000256" key="15">
    <source>
        <dbReference type="ARBA" id="ARBA00023242"/>
    </source>
</evidence>
<feature type="region of interest" description="Disordered" evidence="20">
    <location>
        <begin position="1390"/>
        <end position="1431"/>
    </location>
</feature>
<dbReference type="InterPro" id="IPR056432">
    <property type="entry name" value="Beta-prop_GEMI5_1st"/>
</dbReference>
<dbReference type="GO" id="GO:0000387">
    <property type="term" value="P:spliceosomal snRNP assembly"/>
    <property type="evidence" value="ECO:0007669"/>
    <property type="project" value="TreeGrafter"/>
</dbReference>
<evidence type="ECO:0000259" key="23">
    <source>
        <dbReference type="Pfam" id="PF23775"/>
    </source>
</evidence>
<dbReference type="FunFam" id="2.130.10.10:FF:000221">
    <property type="entry name" value="gem-associated protein 5 isoform X1"/>
    <property type="match status" value="1"/>
</dbReference>
<dbReference type="EMBL" id="JACASE010000007">
    <property type="protein sequence ID" value="KAF6446835.1"/>
    <property type="molecule type" value="Genomic_DNA"/>
</dbReference>
<evidence type="ECO:0000256" key="2">
    <source>
        <dbReference type="ARBA" id="ARBA00004642"/>
    </source>
</evidence>
<dbReference type="InterPro" id="IPR019775">
    <property type="entry name" value="WD40_repeat_CS"/>
</dbReference>
<dbReference type="InterPro" id="IPR011047">
    <property type="entry name" value="Quinoprotein_ADH-like_sf"/>
</dbReference>
<evidence type="ECO:0000256" key="9">
    <source>
        <dbReference type="ARBA" id="ARBA00022843"/>
    </source>
</evidence>
<feature type="domain" description="Gem-associated protein 5 second beta-propeller" evidence="23">
    <location>
        <begin position="389"/>
        <end position="700"/>
    </location>
</feature>
<feature type="repeat" description="WD" evidence="19">
    <location>
        <begin position="60"/>
        <end position="104"/>
    </location>
</feature>
<sequence length="1511" mass="169367">MGQEPRTLPPSPNWYCSRCSDAVPGGLFGFAARTSVFLVRVGPGAGAIPGTPPFRVIGELVGHTERVSGFTFSHHPGQYNLCATSSDDGTVKIWDVETKTVVTEHSLHQHTISALHWSPRIKDLIVSGDEKGVVFCYWLNRNDSQYLFIEPRTIFCLTCSPHHEDLVAIGYKDGIVVITDISKKGEVIHRLRGHDDEIHSIAWCPLPGEDCLSINQEENSEEPEIPNGKVIAQTQVTKGCYLATGSKDQTIRIWSCSRGRGVMIMKLPFLKRRGGGIDPTVKERLWLTLHWPKDQPTQLVSSCFGGELLLWDLNQSWRRKYTLFSASSEGQNHSRIVFNLCPLETEDDKQLLLSTSMDRDVKCWDMATLECCWTLPSLGGFAYSLAFSPVDTGCLAIGVGDGMIRMWNTLSIKNNYDVKNFWQGVKSKVTALCWHPSKEGCLAFGTDDGKVGLYDTYSNKPPQISSTYHKKTVYSLAWGPPIPPMSLGEGDRPSLTLYSCGGEGTVLQHNPWKLSGEAFDVNKLIRDTNSIKYKLPVHTEISWKADGKIMALGNEDGSIEIFQVPNLKLICTIQQHHKLVNTISWHHEHGSQPELSYLIASGSNNAVIYVHNLKTVIESNPESPVTITEPYRTLSGHTAKITSLAWSPHHDGRLVSASYDGTAQVWDTLREEPLCNFRGHRGRLLCVVWSPLDPDCIYSGADDFCVYKWLTSMQEHSRPPQGKKSIELEKKRLSQPKPKPKKKKKPTLRMPIKQELYDGNEEESVRESTGPVENGGMSDQEGEEETREPDLPCGVTSAVSREPVICPPVSLGFEKPKVTINNKVTLLKKEPPKEKPEALVKKRKARSMLPLSTSLDHRSKEELHQDCLVLATAKHSRAELNEDVFADLEERFHLGLFTDRATLYKMIEVEGKGHLENGHPELFHQLMLWKGDLKGVLQTAAERGELTDNLVAMAPVAGYHVWLWAVEAFAKQLCFQDQYVKAASHLLSIHKVYEAVELLKSNHFYREAVVVAKARLRPEDPILKDLYLSWGAVLEKDGHYAVAAKCYLGAGSAYDAAKVLAKKGDAASLKTAAELASIVGEDELSASLALRCAQELLLARNWVGAQEALQLHESLKGQRLVFCLLELLSKHLEERQLPEGKSSSSYNTWSTATEGPLVERVIAIWKSAFSLDTPEHYQAAFRQLQNIKYPSATNNTPSKQLLLHICHDLTLAVLSQQVASWDQAVEALLRAVVRSYDSGNFTIMQEVHSAFLPEGCDHLRDKLGAHQSSDTPAFKSLEAFFIYGHLYEFWWSLSTPCPKSSVWVRAAHRRTTSVEQSQQLDDASPEEIDPQASQPEPTRPLELDMRLTEESERILNICKKLFSEQHARLQNSQRTVAEVQETLAEMIRQHQKSQLCKSTVNGPDKNDSEQEAEQSLSNPQSQCSKEEKNEPLSLPELTKRLTEANERIANFPESVKTWPFPDVLESCLVLLHIRSQCPGHVTQEIQQQAQELLQKYGNTKVYKRHCQTFCT</sequence>
<keyword evidence="4" id="KW-1017">Isopeptide bond</keyword>
<feature type="domain" description="Gem-associated protein 5 RBS" evidence="24">
    <location>
        <begin position="1158"/>
        <end position="1497"/>
    </location>
</feature>
<evidence type="ECO:0000256" key="10">
    <source>
        <dbReference type="ARBA" id="ARBA00022845"/>
    </source>
</evidence>
<dbReference type="InterPro" id="IPR015943">
    <property type="entry name" value="WD40/YVTN_repeat-like_dom_sf"/>
</dbReference>
<dbReference type="Pfam" id="PF23770">
    <property type="entry name" value="Beta-prop_RIG_1st"/>
    <property type="match status" value="1"/>
</dbReference>
<evidence type="ECO:0000256" key="20">
    <source>
        <dbReference type="SAM" id="MobiDB-lite"/>
    </source>
</evidence>
<evidence type="ECO:0000256" key="1">
    <source>
        <dbReference type="ARBA" id="ARBA00004496"/>
    </source>
</evidence>
<dbReference type="Pfam" id="PF23775">
    <property type="entry name" value="Beta-prop_RIG_2nd"/>
    <property type="match status" value="1"/>
</dbReference>
<evidence type="ECO:0000259" key="24">
    <source>
        <dbReference type="Pfam" id="PF23777"/>
    </source>
</evidence>
<keyword evidence="12" id="KW-0648">Protein biosynthesis</keyword>
<feature type="domain" description="Gem-associated protein 5 TPR" evidence="22">
    <location>
        <begin position="894"/>
        <end position="1102"/>
    </location>
</feature>
<evidence type="ECO:0000256" key="14">
    <source>
        <dbReference type="ARBA" id="ARBA00023187"/>
    </source>
</evidence>
<keyword evidence="6 19" id="KW-0853">WD repeat</keyword>
<evidence type="ECO:0000256" key="7">
    <source>
        <dbReference type="ARBA" id="ARBA00022664"/>
    </source>
</evidence>
<dbReference type="PROSITE" id="PS50082">
    <property type="entry name" value="WD_REPEATS_2"/>
    <property type="match status" value="3"/>
</dbReference>
<dbReference type="InterPro" id="IPR052640">
    <property type="entry name" value="Gemin-5"/>
</dbReference>
<feature type="compositionally biased region" description="Polar residues" evidence="20">
    <location>
        <begin position="1392"/>
        <end position="1401"/>
    </location>
</feature>
<dbReference type="GO" id="GO:0006417">
    <property type="term" value="P:regulation of translation"/>
    <property type="evidence" value="ECO:0007669"/>
    <property type="project" value="UniProtKB-KW"/>
</dbReference>
<feature type="domain" description="Gem-associated protein 5 first beta-propeller" evidence="21">
    <location>
        <begin position="80"/>
        <end position="219"/>
    </location>
</feature>
<dbReference type="Pfam" id="PF23777">
    <property type="entry name" value="GEMI5_RBS"/>
    <property type="match status" value="1"/>
</dbReference>
<dbReference type="SMART" id="SM00320">
    <property type="entry name" value="WD40"/>
    <property type="match status" value="13"/>
</dbReference>
<gene>
    <name evidence="25" type="ORF">HJG63_005553</name>
</gene>
<dbReference type="GO" id="GO:0003730">
    <property type="term" value="F:mRNA 3'-UTR binding"/>
    <property type="evidence" value="ECO:0007669"/>
    <property type="project" value="UniProtKB-ARBA"/>
</dbReference>
<feature type="region of interest" description="Disordered" evidence="20">
    <location>
        <begin position="1313"/>
        <end position="1342"/>
    </location>
</feature>
<evidence type="ECO:0000256" key="19">
    <source>
        <dbReference type="PROSITE-ProRule" id="PRU00221"/>
    </source>
</evidence>
<reference evidence="25 26" key="1">
    <citation type="journal article" date="2020" name="Nature">
        <title>Six reference-quality genomes reveal evolution of bat adaptations.</title>
        <authorList>
            <person name="Jebb D."/>
            <person name="Huang Z."/>
            <person name="Pippel M."/>
            <person name="Hughes G.M."/>
            <person name="Lavrichenko K."/>
            <person name="Devanna P."/>
            <person name="Winkler S."/>
            <person name="Jermiin L.S."/>
            <person name="Skirmuntt E.C."/>
            <person name="Katzourakis A."/>
            <person name="Burkitt-Gray L."/>
            <person name="Ray D.A."/>
            <person name="Sullivan K.A.M."/>
            <person name="Roscito J.G."/>
            <person name="Kirilenko B.M."/>
            <person name="Davalos L.M."/>
            <person name="Corthals A.P."/>
            <person name="Power M.L."/>
            <person name="Jones G."/>
            <person name="Ransome R.D."/>
            <person name="Dechmann D.K.N."/>
            <person name="Locatelli A.G."/>
            <person name="Puechmaille S.J."/>
            <person name="Fedrigo O."/>
            <person name="Jarvis E.D."/>
            <person name="Hiller M."/>
            <person name="Vernes S.C."/>
            <person name="Myers E.W."/>
            <person name="Teeling E.C."/>
        </authorList>
    </citation>
    <scope>NUCLEOTIDE SEQUENCE [LARGE SCALE GENOMIC DNA]</scope>
    <source>
        <strain evidence="25">MRouAeg1</strain>
        <tissue evidence="25">Muscle</tissue>
    </source>
</reference>
<proteinExistence type="inferred from homology"/>
<comment type="caution">
    <text evidence="25">The sequence shown here is derived from an EMBL/GenBank/DDBJ whole genome shotgun (WGS) entry which is preliminary data.</text>
</comment>
<feature type="repeat" description="WD" evidence="19">
    <location>
        <begin position="241"/>
        <end position="264"/>
    </location>
</feature>
<feature type="compositionally biased region" description="Polar residues" evidence="20">
    <location>
        <begin position="1413"/>
        <end position="1423"/>
    </location>
</feature>
<dbReference type="GO" id="GO:0097504">
    <property type="term" value="C:Gemini of Cajal bodies"/>
    <property type="evidence" value="ECO:0007669"/>
    <property type="project" value="UniProtKB-SubCell"/>
</dbReference>
<dbReference type="Proteomes" id="UP000593571">
    <property type="component" value="Unassembled WGS sequence"/>
</dbReference>
<dbReference type="PROSITE" id="PS00678">
    <property type="entry name" value="WD_REPEATS_1"/>
    <property type="match status" value="1"/>
</dbReference>
<dbReference type="InterPro" id="IPR056421">
    <property type="entry name" value="TPR_GEMI5"/>
</dbReference>
<accession>A0A7J8FGV3</accession>
<evidence type="ECO:0000256" key="13">
    <source>
        <dbReference type="ARBA" id="ARBA00023054"/>
    </source>
</evidence>
<dbReference type="SUPFAM" id="SSF50978">
    <property type="entry name" value="WD40 repeat-like"/>
    <property type="match status" value="1"/>
</dbReference>
<keyword evidence="5" id="KW-0597">Phosphoprotein</keyword>
<keyword evidence="11" id="KW-0694">RNA-binding</keyword>
<dbReference type="InterPro" id="IPR056420">
    <property type="entry name" value="GEMI5_RBS"/>
</dbReference>
<dbReference type="OrthoDB" id="7326421at2759"/>
<name>A0A7J8FGV3_ROUAE</name>
<evidence type="ECO:0000313" key="25">
    <source>
        <dbReference type="EMBL" id="KAF6446835.1"/>
    </source>
</evidence>
<evidence type="ECO:0000256" key="17">
    <source>
        <dbReference type="ARBA" id="ARBA00060968"/>
    </source>
</evidence>
<dbReference type="Pfam" id="PF23774">
    <property type="entry name" value="TPR_GEMI5"/>
    <property type="match status" value="1"/>
</dbReference>
<evidence type="ECO:0000256" key="11">
    <source>
        <dbReference type="ARBA" id="ARBA00022884"/>
    </source>
</evidence>
<evidence type="ECO:0000259" key="21">
    <source>
        <dbReference type="Pfam" id="PF23770"/>
    </source>
</evidence>
<protein>
    <recommendedName>
        <fullName evidence="18">Gem-associated protein 5</fullName>
    </recommendedName>
</protein>
<evidence type="ECO:0000256" key="6">
    <source>
        <dbReference type="ARBA" id="ARBA00022574"/>
    </source>
</evidence>
<comment type="subcellular location">
    <subcellularLocation>
        <location evidence="1">Cytoplasm</location>
    </subcellularLocation>
    <subcellularLocation>
        <location evidence="16">Nucleus</location>
        <location evidence="16">Gem</location>
    </subcellularLocation>
    <subcellularLocation>
        <location evidence="2">Nucleus</location>
        <location evidence="2">Nucleoplasm</location>
    </subcellularLocation>
</comment>
<feature type="repeat" description="WD" evidence="19">
    <location>
        <begin position="634"/>
        <end position="667"/>
    </location>
</feature>
<dbReference type="FunFam" id="2.130.10.10:FF:000213">
    <property type="entry name" value="gem-associated protein 5 isoform X1"/>
    <property type="match status" value="1"/>
</dbReference>
<dbReference type="Pfam" id="PF00400">
    <property type="entry name" value="WD40"/>
    <property type="match status" value="1"/>
</dbReference>
<dbReference type="PANTHER" id="PTHR46362">
    <property type="entry name" value="GEM-ASSOCIATED PROTEIN 5"/>
    <property type="match status" value="1"/>
</dbReference>
<keyword evidence="3" id="KW-0963">Cytoplasm</keyword>
<evidence type="ECO:0000256" key="16">
    <source>
        <dbReference type="ARBA" id="ARBA00034695"/>
    </source>
</evidence>
<dbReference type="PROSITE" id="PS50294">
    <property type="entry name" value="WD_REPEATS_REGION"/>
    <property type="match status" value="2"/>
</dbReference>
<keyword evidence="9" id="KW-0832">Ubl conjugation</keyword>
<feature type="region of interest" description="Disordered" evidence="20">
    <location>
        <begin position="716"/>
        <end position="795"/>
    </location>
</feature>
<evidence type="ECO:0000259" key="22">
    <source>
        <dbReference type="Pfam" id="PF23774"/>
    </source>
</evidence>
<evidence type="ECO:0000256" key="4">
    <source>
        <dbReference type="ARBA" id="ARBA00022499"/>
    </source>
</evidence>
<keyword evidence="26" id="KW-1185">Reference proteome</keyword>
<evidence type="ECO:0000256" key="5">
    <source>
        <dbReference type="ARBA" id="ARBA00022553"/>
    </source>
</evidence>
<dbReference type="Gene3D" id="2.130.10.10">
    <property type="entry name" value="YVTN repeat-like/Quinoprotein amine dehydrogenase"/>
    <property type="match status" value="2"/>
</dbReference>
<keyword evidence="8" id="KW-0677">Repeat</keyword>
<dbReference type="GO" id="GO:0032797">
    <property type="term" value="C:SMN complex"/>
    <property type="evidence" value="ECO:0007669"/>
    <property type="project" value="TreeGrafter"/>
</dbReference>
<evidence type="ECO:0000256" key="3">
    <source>
        <dbReference type="ARBA" id="ARBA00022490"/>
    </source>
</evidence>
<dbReference type="InterPro" id="IPR056424">
    <property type="entry name" value="Beta-prop_GEMI5_2nd"/>
</dbReference>
<keyword evidence="15" id="KW-0539">Nucleus</keyword>
<dbReference type="PRINTS" id="PR00320">
    <property type="entry name" value="GPROTEINBRPT"/>
</dbReference>
<dbReference type="InterPro" id="IPR036322">
    <property type="entry name" value="WD40_repeat_dom_sf"/>
</dbReference>
<dbReference type="GO" id="GO:0006412">
    <property type="term" value="P:translation"/>
    <property type="evidence" value="ECO:0007669"/>
    <property type="project" value="UniProtKB-KW"/>
</dbReference>
<keyword evidence="14" id="KW-0508">mRNA splicing</keyword>
<comment type="similarity">
    <text evidence="17">Belongs to the WD repeat gemin-5 family.</text>
</comment>
<dbReference type="InterPro" id="IPR001680">
    <property type="entry name" value="WD40_rpt"/>
</dbReference>
<dbReference type="InterPro" id="IPR020472">
    <property type="entry name" value="WD40_PAC1"/>
</dbReference>
<dbReference type="PANTHER" id="PTHR46362:SF1">
    <property type="entry name" value="GEM-ASSOCIATED PROTEIN 5"/>
    <property type="match status" value="1"/>
</dbReference>
<keyword evidence="7" id="KW-0507">mRNA processing</keyword>
<feature type="compositionally biased region" description="Basic residues" evidence="20">
    <location>
        <begin position="738"/>
        <end position="747"/>
    </location>
</feature>
<organism evidence="25 26">
    <name type="scientific">Rousettus aegyptiacus</name>
    <name type="common">Egyptian fruit bat</name>
    <name type="synonym">Pteropus aegyptiacus</name>
    <dbReference type="NCBI Taxonomy" id="9407"/>
    <lineage>
        <taxon>Eukaryota</taxon>
        <taxon>Metazoa</taxon>
        <taxon>Chordata</taxon>
        <taxon>Craniata</taxon>
        <taxon>Vertebrata</taxon>
        <taxon>Euteleostomi</taxon>
        <taxon>Mammalia</taxon>
        <taxon>Eutheria</taxon>
        <taxon>Laurasiatheria</taxon>
        <taxon>Chiroptera</taxon>
        <taxon>Yinpterochiroptera</taxon>
        <taxon>Pteropodoidea</taxon>
        <taxon>Pteropodidae</taxon>
        <taxon>Rousettinae</taxon>
        <taxon>Rousettus</taxon>
    </lineage>
</organism>
<evidence type="ECO:0000256" key="18">
    <source>
        <dbReference type="ARBA" id="ARBA00067669"/>
    </source>
</evidence>
<keyword evidence="13" id="KW-0175">Coiled coil</keyword>
<evidence type="ECO:0000256" key="8">
    <source>
        <dbReference type="ARBA" id="ARBA00022737"/>
    </source>
</evidence>
<dbReference type="SUPFAM" id="SSF50998">
    <property type="entry name" value="Quinoprotein alcohol dehydrogenase-like"/>
    <property type="match status" value="1"/>
</dbReference>